<feature type="chain" id="PRO_5046729122" description="Outer membrane beta-barrel protein" evidence="1">
    <location>
        <begin position="24"/>
        <end position="179"/>
    </location>
</feature>
<dbReference type="Proteomes" id="UP000625780">
    <property type="component" value="Unassembled WGS sequence"/>
</dbReference>
<protein>
    <recommendedName>
        <fullName evidence="4">Outer membrane beta-barrel protein</fullName>
    </recommendedName>
</protein>
<gene>
    <name evidence="2" type="ORF">GCM10011361_04110</name>
</gene>
<comment type="caution">
    <text evidence="2">The sequence shown here is derived from an EMBL/GenBank/DDBJ whole genome shotgun (WGS) entry which is preliminary data.</text>
</comment>
<name>A0ABQ1QS58_9FLAO</name>
<dbReference type="EMBL" id="BMFH01000001">
    <property type="protein sequence ID" value="GGD40170.1"/>
    <property type="molecule type" value="Genomic_DNA"/>
</dbReference>
<dbReference type="RefSeq" id="WP_188369043.1">
    <property type="nucleotide sequence ID" value="NZ_BMFH01000001.1"/>
</dbReference>
<evidence type="ECO:0008006" key="4">
    <source>
        <dbReference type="Google" id="ProtNLM"/>
    </source>
</evidence>
<reference evidence="3" key="1">
    <citation type="journal article" date="2019" name="Int. J. Syst. Evol. Microbiol.">
        <title>The Global Catalogue of Microorganisms (GCM) 10K type strain sequencing project: providing services to taxonomists for standard genome sequencing and annotation.</title>
        <authorList>
            <consortium name="The Broad Institute Genomics Platform"/>
            <consortium name="The Broad Institute Genome Sequencing Center for Infectious Disease"/>
            <person name="Wu L."/>
            <person name="Ma J."/>
        </authorList>
    </citation>
    <scope>NUCLEOTIDE SEQUENCE [LARGE SCALE GENOMIC DNA]</scope>
    <source>
        <strain evidence="3">CGMCC 1.12606</strain>
    </source>
</reference>
<sequence length="179" mass="19538">MKNTFITYAVAVILLLVSNLSFSQSTTVMVQDSTDLVDKRLKFGCGFGLNFVGGTNIFIAPNLIYDVSNTISLGGGLQGSYTGIKDVQNTTTFGFNLISQYTPVRQLTTLLEFTQLRVKTKTENLPENTTDKFWDSALFVGAGLNVTNSISIGAKVNLLYDSDETVYTSAVIPFVNITF</sequence>
<accession>A0ABQ1QS58</accession>
<evidence type="ECO:0000313" key="2">
    <source>
        <dbReference type="EMBL" id="GGD40170.1"/>
    </source>
</evidence>
<evidence type="ECO:0000256" key="1">
    <source>
        <dbReference type="SAM" id="SignalP"/>
    </source>
</evidence>
<keyword evidence="1" id="KW-0732">Signal</keyword>
<organism evidence="2 3">
    <name type="scientific">Muriicola marianensis</name>
    <dbReference type="NCBI Taxonomy" id="1324801"/>
    <lineage>
        <taxon>Bacteria</taxon>
        <taxon>Pseudomonadati</taxon>
        <taxon>Bacteroidota</taxon>
        <taxon>Flavobacteriia</taxon>
        <taxon>Flavobacteriales</taxon>
        <taxon>Flavobacteriaceae</taxon>
        <taxon>Muriicola</taxon>
    </lineage>
</organism>
<evidence type="ECO:0000313" key="3">
    <source>
        <dbReference type="Proteomes" id="UP000625780"/>
    </source>
</evidence>
<feature type="signal peptide" evidence="1">
    <location>
        <begin position="1"/>
        <end position="23"/>
    </location>
</feature>
<proteinExistence type="predicted"/>
<keyword evidence="3" id="KW-1185">Reference proteome</keyword>